<organism evidence="1 2">
    <name type="scientific">Methylosinus trichosporium (strain ATCC 35070 / NCIMB 11131 / UNIQEM 75 / OB3b)</name>
    <dbReference type="NCBI Taxonomy" id="595536"/>
    <lineage>
        <taxon>Bacteria</taxon>
        <taxon>Pseudomonadati</taxon>
        <taxon>Pseudomonadota</taxon>
        <taxon>Alphaproteobacteria</taxon>
        <taxon>Hyphomicrobiales</taxon>
        <taxon>Methylocystaceae</taxon>
        <taxon>Methylosinus</taxon>
    </lineage>
</organism>
<name>A0A2D2D3V8_METT3</name>
<dbReference type="AlphaFoldDB" id="A0A2D2D3V8"/>
<dbReference type="EMBL" id="CP023737">
    <property type="protein sequence ID" value="ATQ69667.1"/>
    <property type="molecule type" value="Genomic_DNA"/>
</dbReference>
<proteinExistence type="predicted"/>
<keyword evidence="2" id="KW-1185">Reference proteome</keyword>
<protein>
    <submittedName>
        <fullName evidence="1">Uncharacterized protein</fullName>
    </submittedName>
</protein>
<gene>
    <name evidence="1" type="ORF">CQW49_18610</name>
</gene>
<dbReference type="KEGG" id="mtw:CQW49_18610"/>
<dbReference type="Proteomes" id="UP000230709">
    <property type="component" value="Chromosome"/>
</dbReference>
<evidence type="ECO:0000313" key="1">
    <source>
        <dbReference type="EMBL" id="ATQ69667.1"/>
    </source>
</evidence>
<evidence type="ECO:0000313" key="2">
    <source>
        <dbReference type="Proteomes" id="UP000230709"/>
    </source>
</evidence>
<sequence length="60" mass="6825">MGSAPRRDHLLAARRAFLLERFMPKFACGQVHATVQATVHARVRRMSERLATGHRARVTQ</sequence>
<accession>A0A2D2D3V8</accession>
<reference evidence="2" key="1">
    <citation type="submission" date="2017-10" db="EMBL/GenBank/DDBJ databases">
        <title>Completed PacBio SMRT sequence of Methylosinus trichosporium OB3b reveals presence of a third large plasmid.</title>
        <authorList>
            <person name="Charles T.C."/>
            <person name="Lynch M.D.J."/>
            <person name="Heil J.R."/>
            <person name="Cheng J."/>
        </authorList>
    </citation>
    <scope>NUCLEOTIDE SEQUENCE [LARGE SCALE GENOMIC DNA]</scope>
    <source>
        <strain evidence="2">OB3b</strain>
    </source>
</reference>